<sequence>MLARMSAPVLRQLTRNSSVPMRVSARAMPVRMLSTTVSVRASEDPRPDLDQSLPPGFEKVGNSPDALSAINKLVEVLKKNGVDVANGEKPSMMQLAKLATVQEVREATTKVVEEIRKLGVNISPENLSKIFKSGEK</sequence>
<dbReference type="OrthoDB" id="10008801at2759"/>
<dbReference type="VEuPathDB" id="FungiDB:Malapachy_2852"/>
<dbReference type="GeneID" id="28729214"/>
<evidence type="ECO:0000313" key="3">
    <source>
        <dbReference type="Proteomes" id="UP000037751"/>
    </source>
</evidence>
<gene>
    <name evidence="2" type="ORF">Malapachy_2852</name>
</gene>
<keyword evidence="3" id="KW-1185">Reference proteome</keyword>
<dbReference type="Proteomes" id="UP000037751">
    <property type="component" value="Unassembled WGS sequence"/>
</dbReference>
<dbReference type="EMBL" id="LGAV01000011">
    <property type="protein sequence ID" value="KOS12559.1"/>
    <property type="molecule type" value="Genomic_DNA"/>
</dbReference>
<evidence type="ECO:0000256" key="1">
    <source>
        <dbReference type="SAM" id="MobiDB-lite"/>
    </source>
</evidence>
<evidence type="ECO:0000313" key="2">
    <source>
        <dbReference type="EMBL" id="KOS12559.1"/>
    </source>
</evidence>
<reference evidence="2 3" key="1">
    <citation type="submission" date="2015-07" db="EMBL/GenBank/DDBJ databases">
        <title>Draft Genome Sequence of Malassezia furfur CBS1878 and Malassezia pachydermatis CBS1879.</title>
        <authorList>
            <person name="Triana S."/>
            <person name="Ohm R."/>
            <person name="Gonzalez A."/>
            <person name="DeCock H."/>
            <person name="Restrepo S."/>
            <person name="Celis A."/>
        </authorList>
    </citation>
    <scope>NUCLEOTIDE SEQUENCE [LARGE SCALE GENOMIC DNA]</scope>
    <source>
        <strain evidence="2 3">CBS 1879</strain>
    </source>
</reference>
<feature type="region of interest" description="Disordered" evidence="1">
    <location>
        <begin position="38"/>
        <end position="61"/>
    </location>
</feature>
<comment type="caution">
    <text evidence="2">The sequence shown here is derived from an EMBL/GenBank/DDBJ whole genome shotgun (WGS) entry which is preliminary data.</text>
</comment>
<dbReference type="AlphaFoldDB" id="A0A0M9VMR4"/>
<protein>
    <submittedName>
        <fullName evidence="2">Uncharacterized protein</fullName>
    </submittedName>
</protein>
<dbReference type="RefSeq" id="XP_017990191.1">
    <property type="nucleotide sequence ID" value="XM_018137338.1"/>
</dbReference>
<name>A0A0M9VMR4_9BASI</name>
<proteinExistence type="predicted"/>
<accession>A0A0M9VMR4</accession>
<organism evidence="2 3">
    <name type="scientific">Malassezia pachydermatis</name>
    <dbReference type="NCBI Taxonomy" id="77020"/>
    <lineage>
        <taxon>Eukaryota</taxon>
        <taxon>Fungi</taxon>
        <taxon>Dikarya</taxon>
        <taxon>Basidiomycota</taxon>
        <taxon>Ustilaginomycotina</taxon>
        <taxon>Malasseziomycetes</taxon>
        <taxon>Malasseziales</taxon>
        <taxon>Malasseziaceae</taxon>
        <taxon>Malassezia</taxon>
    </lineage>
</organism>